<keyword evidence="1" id="KW-1133">Transmembrane helix</keyword>
<sequence>MSVQLAVTAAARFRYVAGYLSLLAWICLRVLRCLRLCRLSRSPRCTSCYVRSSAVNTMSCFLKPQGWIETSDPSAAFSSLTSICSVSEWHPSSEAGYSAVMASAAQMAGAH</sequence>
<dbReference type="InParanoid" id="A0A165U9H7"/>
<feature type="transmembrane region" description="Helical" evidence="1">
    <location>
        <begin position="12"/>
        <end position="31"/>
    </location>
</feature>
<evidence type="ECO:0000256" key="1">
    <source>
        <dbReference type="SAM" id="Phobius"/>
    </source>
</evidence>
<gene>
    <name evidence="2" type="ORF">NEOLEDRAFT_64270</name>
</gene>
<evidence type="ECO:0000313" key="3">
    <source>
        <dbReference type="Proteomes" id="UP000076761"/>
    </source>
</evidence>
<dbReference type="EMBL" id="KV425560">
    <property type="protein sequence ID" value="KZT27830.1"/>
    <property type="molecule type" value="Genomic_DNA"/>
</dbReference>
<protein>
    <submittedName>
        <fullName evidence="2">Uncharacterized protein</fullName>
    </submittedName>
</protein>
<keyword evidence="3" id="KW-1185">Reference proteome</keyword>
<accession>A0A165U9H7</accession>
<keyword evidence="1" id="KW-0472">Membrane</keyword>
<keyword evidence="1" id="KW-0812">Transmembrane</keyword>
<organism evidence="2 3">
    <name type="scientific">Neolentinus lepideus HHB14362 ss-1</name>
    <dbReference type="NCBI Taxonomy" id="1314782"/>
    <lineage>
        <taxon>Eukaryota</taxon>
        <taxon>Fungi</taxon>
        <taxon>Dikarya</taxon>
        <taxon>Basidiomycota</taxon>
        <taxon>Agaricomycotina</taxon>
        <taxon>Agaricomycetes</taxon>
        <taxon>Gloeophyllales</taxon>
        <taxon>Gloeophyllaceae</taxon>
        <taxon>Neolentinus</taxon>
    </lineage>
</organism>
<dbReference type="AlphaFoldDB" id="A0A165U9H7"/>
<proteinExistence type="predicted"/>
<evidence type="ECO:0000313" key="2">
    <source>
        <dbReference type="EMBL" id="KZT27830.1"/>
    </source>
</evidence>
<reference evidence="2 3" key="1">
    <citation type="journal article" date="2016" name="Mol. Biol. Evol.">
        <title>Comparative Genomics of Early-Diverging Mushroom-Forming Fungi Provides Insights into the Origins of Lignocellulose Decay Capabilities.</title>
        <authorList>
            <person name="Nagy L.G."/>
            <person name="Riley R."/>
            <person name="Tritt A."/>
            <person name="Adam C."/>
            <person name="Daum C."/>
            <person name="Floudas D."/>
            <person name="Sun H."/>
            <person name="Yadav J.S."/>
            <person name="Pangilinan J."/>
            <person name="Larsson K.H."/>
            <person name="Matsuura K."/>
            <person name="Barry K."/>
            <person name="Labutti K."/>
            <person name="Kuo R."/>
            <person name="Ohm R.A."/>
            <person name="Bhattacharya S.S."/>
            <person name="Shirouzu T."/>
            <person name="Yoshinaga Y."/>
            <person name="Martin F.M."/>
            <person name="Grigoriev I.V."/>
            <person name="Hibbett D.S."/>
        </authorList>
    </citation>
    <scope>NUCLEOTIDE SEQUENCE [LARGE SCALE GENOMIC DNA]</scope>
    <source>
        <strain evidence="2 3">HHB14362 ss-1</strain>
    </source>
</reference>
<dbReference type="Proteomes" id="UP000076761">
    <property type="component" value="Unassembled WGS sequence"/>
</dbReference>
<name>A0A165U9H7_9AGAM</name>